<proteinExistence type="predicted"/>
<evidence type="ECO:0000313" key="1">
    <source>
        <dbReference type="EMBL" id="BBH27769.1"/>
    </source>
</evidence>
<dbReference type="RefSeq" id="WP_125120466.1">
    <property type="nucleotide sequence ID" value="NZ_AP019309.1"/>
</dbReference>
<keyword evidence="2" id="KW-1185">Reference proteome</keyword>
<dbReference type="InParanoid" id="A0A3G9JXR1"/>
<protein>
    <submittedName>
        <fullName evidence="1">Uncharacterized protein</fullName>
    </submittedName>
</protein>
<accession>A0A3G9JXR1</accession>
<gene>
    <name evidence="1" type="ORF">SG0102_27030</name>
</gene>
<dbReference type="AlphaFoldDB" id="A0A3G9JXR1"/>
<dbReference type="EMBL" id="AP019309">
    <property type="protein sequence ID" value="BBH27769.1"/>
    <property type="molecule type" value="Genomic_DNA"/>
</dbReference>
<dbReference type="PROSITE" id="PS51257">
    <property type="entry name" value="PROKAR_LIPOPROTEIN"/>
    <property type="match status" value="1"/>
</dbReference>
<organism evidence="1 2">
    <name type="scientific">Intestinibaculum porci</name>
    <dbReference type="NCBI Taxonomy" id="2487118"/>
    <lineage>
        <taxon>Bacteria</taxon>
        <taxon>Bacillati</taxon>
        <taxon>Bacillota</taxon>
        <taxon>Erysipelotrichia</taxon>
        <taxon>Erysipelotrichales</taxon>
        <taxon>Erysipelotrichaceae</taxon>
        <taxon>Intestinibaculum</taxon>
    </lineage>
</organism>
<name>A0A3G9JXR1_9FIRM</name>
<dbReference type="Proteomes" id="UP000268059">
    <property type="component" value="Chromosome"/>
</dbReference>
<evidence type="ECO:0000313" key="2">
    <source>
        <dbReference type="Proteomes" id="UP000268059"/>
    </source>
</evidence>
<dbReference type="KEGG" id="ebm:SG0102_27030"/>
<sequence>MKKFLLILCLVLTGCHQTPQKKVHYAFHKAVLCDNSRLKMVMDDGFMSKGNYILSLKITNKVKQPMRLYLSDVSINGAMVSLDYDRFIAKDTKDLEIRFRDLTRYQIKAVRQICLLCDVEAGGVTCFNKALTLYPLKTHKMKRSVIDAPHQKMKLLDSFQVSLFAYRFKQSTKKAILYLALANKTDNALTFSLKTAMLKNLHVQGGWSQTLNGHTIMYTSMPITKVNQKALKAIKLRILVYDYKNTSIVNHNFIINLEKLK</sequence>
<reference evidence="1 2" key="1">
    <citation type="submission" date="2018-11" db="EMBL/GenBank/DDBJ databases">
        <title>Novel Erysipelotrichaceae bacterium isolated from small intestine of a swine.</title>
        <authorList>
            <person name="Kim J.S."/>
            <person name="Choe H."/>
            <person name="Lee Y.R."/>
            <person name="Kim K.M."/>
            <person name="Park D.S."/>
        </authorList>
    </citation>
    <scope>NUCLEOTIDE SEQUENCE [LARGE SCALE GENOMIC DNA]</scope>
    <source>
        <strain evidence="1 2">SG0102</strain>
    </source>
</reference>